<name>A0A8I0T6L3_9GAMM</name>
<gene>
    <name evidence="1" type="ORF">PPEP_b0333</name>
</gene>
<evidence type="ECO:0008006" key="3">
    <source>
        <dbReference type="Google" id="ProtNLM"/>
    </source>
</evidence>
<dbReference type="RefSeq" id="WP_168756800.1">
    <property type="nucleotide sequence ID" value="NZ_AQHF01000034.1"/>
</dbReference>
<dbReference type="AlphaFoldDB" id="A0A8I0T6L3"/>
<dbReference type="Proteomes" id="UP000660708">
    <property type="component" value="Unassembled WGS sequence"/>
</dbReference>
<reference evidence="1 2" key="1">
    <citation type="submission" date="2015-06" db="EMBL/GenBank/DDBJ databases">
        <title>Genome sequence of Pseudoalteromonas peptidolytica.</title>
        <authorList>
            <person name="Xie B.-B."/>
            <person name="Rong J.-C."/>
            <person name="Qin Q.-L."/>
            <person name="Zhang Y.-Z."/>
        </authorList>
    </citation>
    <scope>NUCLEOTIDE SEQUENCE [LARGE SCALE GENOMIC DNA]</scope>
    <source>
        <strain evidence="1 2">F12-50-A1</strain>
    </source>
</reference>
<evidence type="ECO:0000313" key="2">
    <source>
        <dbReference type="Proteomes" id="UP000660708"/>
    </source>
</evidence>
<organism evidence="1 2">
    <name type="scientific">Pseudoalteromonas peptidolytica F12-50-A1</name>
    <dbReference type="NCBI Taxonomy" id="1315280"/>
    <lineage>
        <taxon>Bacteria</taxon>
        <taxon>Pseudomonadati</taxon>
        <taxon>Pseudomonadota</taxon>
        <taxon>Gammaproteobacteria</taxon>
        <taxon>Alteromonadales</taxon>
        <taxon>Pseudoalteromonadaceae</taxon>
        <taxon>Pseudoalteromonas</taxon>
    </lineage>
</organism>
<keyword evidence="2" id="KW-1185">Reference proteome</keyword>
<protein>
    <recommendedName>
        <fullName evidence="3">Lipoprotein</fullName>
    </recommendedName>
</protein>
<comment type="caution">
    <text evidence="1">The sequence shown here is derived from an EMBL/GenBank/DDBJ whole genome shotgun (WGS) entry which is preliminary data.</text>
</comment>
<proteinExistence type="predicted"/>
<dbReference type="PROSITE" id="PS51257">
    <property type="entry name" value="PROKAR_LIPOPROTEIN"/>
    <property type="match status" value="1"/>
</dbReference>
<evidence type="ECO:0000313" key="1">
    <source>
        <dbReference type="EMBL" id="MBE0348557.1"/>
    </source>
</evidence>
<sequence>MDRFIFITLLFIAISGCSSKGGFVKYANPDEQFIDIHGDIEKPLTYEIKVEYRTHSQVSQCNNYHIALGRDVAQQFEINYRPEIIGELHSIRVPLQELDPTTICKWKPVMVFVCIGSETKEPTSCTSVFSFRGVHDIDPITTLECLENSFCFDSKSNIKSGAINEFNKSYQLNLVVK</sequence>
<accession>A0A8I0T6L3</accession>
<dbReference type="EMBL" id="AQHF01000034">
    <property type="protein sequence ID" value="MBE0348557.1"/>
    <property type="molecule type" value="Genomic_DNA"/>
</dbReference>